<keyword evidence="5 10" id="KW-0274">FAD</keyword>
<evidence type="ECO:0000256" key="5">
    <source>
        <dbReference type="ARBA" id="ARBA00022827"/>
    </source>
</evidence>
<dbReference type="PANTHER" id="PTHR19370">
    <property type="entry name" value="NADH-CYTOCHROME B5 REDUCTASE"/>
    <property type="match status" value="1"/>
</dbReference>
<comment type="caution">
    <text evidence="12">The sequence shown here is derived from an EMBL/GenBank/DDBJ whole genome shotgun (WGS) entry which is preliminary data.</text>
</comment>
<comment type="subcellular location">
    <subcellularLocation>
        <location evidence="2">Mitochondrion outer membrane</location>
        <topology evidence="2">Single-pass membrane protein</topology>
    </subcellularLocation>
</comment>
<keyword evidence="4 10" id="KW-0285">Flavoprotein</keyword>
<proteinExistence type="inferred from homology"/>
<dbReference type="CDD" id="cd06183">
    <property type="entry name" value="cyt_b5_reduct_like"/>
    <property type="match status" value="1"/>
</dbReference>
<evidence type="ECO:0000256" key="7">
    <source>
        <dbReference type="ARBA" id="ARBA00023027"/>
    </source>
</evidence>
<evidence type="ECO:0000256" key="8">
    <source>
        <dbReference type="ARBA" id="ARBA00023128"/>
    </source>
</evidence>
<dbReference type="InterPro" id="IPR039261">
    <property type="entry name" value="FNR_nucleotide-bd"/>
</dbReference>
<dbReference type="InterPro" id="IPR001834">
    <property type="entry name" value="CBR-like"/>
</dbReference>
<dbReference type="Gene3D" id="2.40.30.10">
    <property type="entry name" value="Translation factors"/>
    <property type="match status" value="1"/>
</dbReference>
<keyword evidence="6 10" id="KW-0560">Oxidoreductase</keyword>
<name>A0ABP9YGV0_9FUNG</name>
<evidence type="ECO:0000256" key="1">
    <source>
        <dbReference type="ARBA" id="ARBA00001974"/>
    </source>
</evidence>
<evidence type="ECO:0000256" key="6">
    <source>
        <dbReference type="ARBA" id="ARBA00023002"/>
    </source>
</evidence>
<dbReference type="Gene3D" id="3.40.50.80">
    <property type="entry name" value="Nucleotide-binding domain of ferredoxin-NADP reductase (FNR) module"/>
    <property type="match status" value="1"/>
</dbReference>
<dbReference type="InterPro" id="IPR001709">
    <property type="entry name" value="Flavoprot_Pyr_Nucl_cyt_Rdtase"/>
</dbReference>
<dbReference type="Pfam" id="PF00970">
    <property type="entry name" value="FAD_binding_6"/>
    <property type="match status" value="1"/>
</dbReference>
<protein>
    <recommendedName>
        <fullName evidence="10">NADH-cytochrome b5 reductase</fullName>
        <ecNumber evidence="10">1.6.2.2</ecNumber>
    </recommendedName>
</protein>
<dbReference type="SUPFAM" id="SSF52343">
    <property type="entry name" value="Ferredoxin reductase-like, C-terminal NADP-linked domain"/>
    <property type="match status" value="1"/>
</dbReference>
<dbReference type="Proteomes" id="UP001476247">
    <property type="component" value="Unassembled WGS sequence"/>
</dbReference>
<evidence type="ECO:0000256" key="3">
    <source>
        <dbReference type="ARBA" id="ARBA00006105"/>
    </source>
</evidence>
<dbReference type="SUPFAM" id="SSF63380">
    <property type="entry name" value="Riboflavin synthase domain-like"/>
    <property type="match status" value="1"/>
</dbReference>
<evidence type="ECO:0000256" key="10">
    <source>
        <dbReference type="RuleBase" id="RU361226"/>
    </source>
</evidence>
<reference evidence="12 13" key="1">
    <citation type="submission" date="2024-04" db="EMBL/GenBank/DDBJ databases">
        <title>genome sequences of Mucor flavus KT1a and Helicostylum pulchrum KT1b strains isolation_sourced from the surface of a dry-aged beef.</title>
        <authorList>
            <person name="Toyotome T."/>
            <person name="Hosono M."/>
            <person name="Torimaru M."/>
            <person name="Fukuda K."/>
            <person name="Mikami N."/>
        </authorList>
    </citation>
    <scope>NUCLEOTIDE SEQUENCE [LARGE SCALE GENOMIC DNA]</scope>
    <source>
        <strain evidence="12 13">KT1b</strain>
    </source>
</reference>
<dbReference type="PROSITE" id="PS51384">
    <property type="entry name" value="FAD_FR"/>
    <property type="match status" value="1"/>
</dbReference>
<evidence type="ECO:0000256" key="4">
    <source>
        <dbReference type="ARBA" id="ARBA00022630"/>
    </source>
</evidence>
<evidence type="ECO:0000256" key="9">
    <source>
        <dbReference type="ARBA" id="ARBA00047682"/>
    </source>
</evidence>
<dbReference type="PANTHER" id="PTHR19370:SF171">
    <property type="entry name" value="NADH-CYTOCHROME B5 REDUCTASE 2"/>
    <property type="match status" value="1"/>
</dbReference>
<evidence type="ECO:0000313" key="13">
    <source>
        <dbReference type="Proteomes" id="UP001476247"/>
    </source>
</evidence>
<dbReference type="PRINTS" id="PR00371">
    <property type="entry name" value="FPNCR"/>
</dbReference>
<dbReference type="PRINTS" id="PR00406">
    <property type="entry name" value="CYTB5RDTASE"/>
</dbReference>
<sequence>MRFISPAMTGALRAATQSRMINQKQTFAGLRQYSTGQEPKKTGSKLLVAALIGAGIAGGITYNSAQTKIVPQAVKQVITEKSPSAFSNEAFVTLKLAEIEPINHNTSLFRFELPKGHVAGLHVASCVVVKHAEEGAKPIIRPYTPVSESDAQGYVDFIIKKYDDGKLTPVIHNMKPGDTLDFKGPIPKYDWEKDQKTNVGMIAGGTGITPMLQVIRRVFDGKSTDKKTKISLIFANQTEQDIILKDELDKIAKENPDRFKVTYALDTAPENWTGVTGYVTAEVVKANLPGPEQEDTVIFVCGPPPMVKSIAGIRTMKSQCELEGVLKELGYEQKNVFKF</sequence>
<dbReference type="Pfam" id="PF00175">
    <property type="entry name" value="NAD_binding_1"/>
    <property type="match status" value="1"/>
</dbReference>
<feature type="domain" description="FAD-binding FR-type" evidence="11">
    <location>
        <begin position="89"/>
        <end position="192"/>
    </location>
</feature>
<dbReference type="InterPro" id="IPR001433">
    <property type="entry name" value="OxRdtase_FAD/NAD-bd"/>
</dbReference>
<organism evidence="12 13">
    <name type="scientific">Helicostylum pulchrum</name>
    <dbReference type="NCBI Taxonomy" id="562976"/>
    <lineage>
        <taxon>Eukaryota</taxon>
        <taxon>Fungi</taxon>
        <taxon>Fungi incertae sedis</taxon>
        <taxon>Mucoromycota</taxon>
        <taxon>Mucoromycotina</taxon>
        <taxon>Mucoromycetes</taxon>
        <taxon>Mucorales</taxon>
        <taxon>Mucorineae</taxon>
        <taxon>Mucoraceae</taxon>
        <taxon>Helicostylum</taxon>
    </lineage>
</organism>
<dbReference type="InterPro" id="IPR008333">
    <property type="entry name" value="Cbr1-like_FAD-bd_dom"/>
</dbReference>
<comment type="similarity">
    <text evidence="3 10">Belongs to the flavoprotein pyridine nucleotide cytochrome reductase family.</text>
</comment>
<accession>A0ABP9YGV0</accession>
<dbReference type="EC" id="1.6.2.2" evidence="10"/>
<evidence type="ECO:0000313" key="12">
    <source>
        <dbReference type="EMBL" id="GAA5806080.1"/>
    </source>
</evidence>
<comment type="catalytic activity">
    <reaction evidence="9 10">
        <text>2 Fe(III)-[cytochrome b5] + NADH = 2 Fe(II)-[cytochrome b5] + NAD(+) + H(+)</text>
        <dbReference type="Rhea" id="RHEA:46680"/>
        <dbReference type="Rhea" id="RHEA-COMP:10438"/>
        <dbReference type="Rhea" id="RHEA-COMP:10439"/>
        <dbReference type="ChEBI" id="CHEBI:15378"/>
        <dbReference type="ChEBI" id="CHEBI:29033"/>
        <dbReference type="ChEBI" id="CHEBI:29034"/>
        <dbReference type="ChEBI" id="CHEBI:57540"/>
        <dbReference type="ChEBI" id="CHEBI:57945"/>
        <dbReference type="EC" id="1.6.2.2"/>
    </reaction>
</comment>
<gene>
    <name evidence="12" type="ORF">HPULCUR_011608</name>
</gene>
<dbReference type="EMBL" id="BAABUJ010000056">
    <property type="protein sequence ID" value="GAA5806080.1"/>
    <property type="molecule type" value="Genomic_DNA"/>
</dbReference>
<keyword evidence="7 10" id="KW-0520">NAD</keyword>
<keyword evidence="8" id="KW-0496">Mitochondrion</keyword>
<evidence type="ECO:0000259" key="11">
    <source>
        <dbReference type="PROSITE" id="PS51384"/>
    </source>
</evidence>
<dbReference type="InterPro" id="IPR017927">
    <property type="entry name" value="FAD-bd_FR_type"/>
</dbReference>
<dbReference type="InterPro" id="IPR017938">
    <property type="entry name" value="Riboflavin_synthase-like_b-brl"/>
</dbReference>
<comment type="cofactor">
    <cofactor evidence="1 10">
        <name>FAD</name>
        <dbReference type="ChEBI" id="CHEBI:57692"/>
    </cofactor>
</comment>
<evidence type="ECO:0000256" key="2">
    <source>
        <dbReference type="ARBA" id="ARBA00004572"/>
    </source>
</evidence>
<keyword evidence="13" id="KW-1185">Reference proteome</keyword>